<name>A0A382BQW7_9ZZZZ</name>
<sequence length="510" mass="50687">MATWRKVLVSGSAAVLSSVTSDAAVTAGTSFVIGSADINETDLEKIDGITNGAGAANKALVLDGNADVASGVRNITITGTLSDGNYTFDTSGNVSGLGTVGSGNITSTGTVQGTTITATTAFVPDASDGAALGTTALEFSDLYLADGAVLSLGDGGADVTFTHVADTGVLLNSTNRIQFNDSSQYIGASSAADLDIAATTDVNIDATTLDVNAALDVSGNTALNGDVDLGDATGDTITATGRFDSDIVPSTDSARDLGTSALQFAEAHIDTGYIDSLTTTTNVDIDDSGGDGAMDGVVIGAATAVAGTFTTLNTTGLTTIGDASGDTLTINAATINPANIAAGTDNTVVVYNGSTLVTDEIDSRVWGSTLLDGSNGTDNEIGIFTDSDTIEGDSNFTFDGSTFTVTGNAVVTSHISSSANITGSAIYASSGFYGDGSNLTGVAQDIDSLTELAATPHATQDEYLISDNGTEKRISVTNAANGGFALVSGDILIAAGGAATIQANSVALTT</sequence>
<evidence type="ECO:0000313" key="1">
    <source>
        <dbReference type="EMBL" id="SVB16216.1"/>
    </source>
</evidence>
<protein>
    <submittedName>
        <fullName evidence="1">Uncharacterized protein</fullName>
    </submittedName>
</protein>
<organism evidence="1">
    <name type="scientific">marine metagenome</name>
    <dbReference type="NCBI Taxonomy" id="408172"/>
    <lineage>
        <taxon>unclassified sequences</taxon>
        <taxon>metagenomes</taxon>
        <taxon>ecological metagenomes</taxon>
    </lineage>
</organism>
<feature type="non-terminal residue" evidence="1">
    <location>
        <position position="510"/>
    </location>
</feature>
<gene>
    <name evidence="1" type="ORF">METZ01_LOCUS169070</name>
</gene>
<dbReference type="AlphaFoldDB" id="A0A382BQW7"/>
<dbReference type="EMBL" id="UINC01030959">
    <property type="protein sequence ID" value="SVB16216.1"/>
    <property type="molecule type" value="Genomic_DNA"/>
</dbReference>
<accession>A0A382BQW7</accession>
<reference evidence="1" key="1">
    <citation type="submission" date="2018-05" db="EMBL/GenBank/DDBJ databases">
        <authorList>
            <person name="Lanie J.A."/>
            <person name="Ng W.-L."/>
            <person name="Kazmierczak K.M."/>
            <person name="Andrzejewski T.M."/>
            <person name="Davidsen T.M."/>
            <person name="Wayne K.J."/>
            <person name="Tettelin H."/>
            <person name="Glass J.I."/>
            <person name="Rusch D."/>
            <person name="Podicherti R."/>
            <person name="Tsui H.-C.T."/>
            <person name="Winkler M.E."/>
        </authorList>
    </citation>
    <scope>NUCLEOTIDE SEQUENCE</scope>
</reference>
<proteinExistence type="predicted"/>